<dbReference type="Pfam" id="PF13480">
    <property type="entry name" value="Acetyltransf_6"/>
    <property type="match status" value="1"/>
</dbReference>
<dbReference type="AlphaFoldDB" id="A0A1M5S3T2"/>
<dbReference type="InterPro" id="IPR016181">
    <property type="entry name" value="Acyl_CoA_acyltransferase"/>
</dbReference>
<organism evidence="2 3">
    <name type="scientific">Chryseolinea serpens</name>
    <dbReference type="NCBI Taxonomy" id="947013"/>
    <lineage>
        <taxon>Bacteria</taxon>
        <taxon>Pseudomonadati</taxon>
        <taxon>Bacteroidota</taxon>
        <taxon>Cytophagia</taxon>
        <taxon>Cytophagales</taxon>
        <taxon>Fulvivirgaceae</taxon>
        <taxon>Chryseolinea</taxon>
    </lineage>
</organism>
<keyword evidence="3" id="KW-1185">Reference proteome</keyword>
<sequence>MGDFIFHNGPLPADISLDFDESLFNTAPYRLLQSPSGWHSFFVIQVKEKKAVAGIHFYVEENVAQSPWRAPFGSVDCADDLSSQVLFEFLLFVEGEIRKAGVRKVVIKHSPASYAPRREALLQTFLLNLGYRATHAETGATIPVIGKFEEHLDPWEKRKLKQALASALECRQLTLDNLDTIYHFILASRNQKGYSLSMTLEEIRRVAERFPERYLLFGVYQDDQLVAAGISIVVNDRVLYNFYSAHDSAYDHLSPVVFLIEGLYSYCTLYNLTLLDLGTSAVEGRPNFGLLDFKMRLGGIPTPKLTFEKTFS</sequence>
<dbReference type="STRING" id="947013.SAMN04488109_3733"/>
<evidence type="ECO:0000313" key="2">
    <source>
        <dbReference type="EMBL" id="SHH33139.1"/>
    </source>
</evidence>
<accession>A0A1M5S3T2</accession>
<dbReference type="EMBL" id="FQWQ01000002">
    <property type="protein sequence ID" value="SHH33139.1"/>
    <property type="molecule type" value="Genomic_DNA"/>
</dbReference>
<name>A0A1M5S3T2_9BACT</name>
<dbReference type="Gene3D" id="3.40.630.30">
    <property type="match status" value="1"/>
</dbReference>
<evidence type="ECO:0000259" key="1">
    <source>
        <dbReference type="Pfam" id="PF13480"/>
    </source>
</evidence>
<protein>
    <submittedName>
        <fullName evidence="2">Acetyltransferase (GNAT) domain-containing protein</fullName>
    </submittedName>
</protein>
<gene>
    <name evidence="2" type="ORF">SAMN04488109_3733</name>
</gene>
<dbReference type="OrthoDB" id="9786422at2"/>
<proteinExistence type="predicted"/>
<reference evidence="2 3" key="1">
    <citation type="submission" date="2016-11" db="EMBL/GenBank/DDBJ databases">
        <authorList>
            <person name="Jaros S."/>
            <person name="Januszkiewicz K."/>
            <person name="Wedrychowicz H."/>
        </authorList>
    </citation>
    <scope>NUCLEOTIDE SEQUENCE [LARGE SCALE GENOMIC DNA]</scope>
    <source>
        <strain evidence="2 3">DSM 24574</strain>
    </source>
</reference>
<evidence type="ECO:0000313" key="3">
    <source>
        <dbReference type="Proteomes" id="UP000184212"/>
    </source>
</evidence>
<dbReference type="SUPFAM" id="SSF55729">
    <property type="entry name" value="Acyl-CoA N-acyltransferases (Nat)"/>
    <property type="match status" value="1"/>
</dbReference>
<dbReference type="InterPro" id="IPR038740">
    <property type="entry name" value="BioF2-like_GNAT_dom"/>
</dbReference>
<keyword evidence="2" id="KW-0808">Transferase</keyword>
<feature type="domain" description="BioF2-like acetyltransferase" evidence="1">
    <location>
        <begin position="158"/>
        <end position="280"/>
    </location>
</feature>
<dbReference type="GO" id="GO:0016740">
    <property type="term" value="F:transferase activity"/>
    <property type="evidence" value="ECO:0007669"/>
    <property type="project" value="UniProtKB-KW"/>
</dbReference>
<dbReference type="Proteomes" id="UP000184212">
    <property type="component" value="Unassembled WGS sequence"/>
</dbReference>
<dbReference type="RefSeq" id="WP_073136827.1">
    <property type="nucleotide sequence ID" value="NZ_FQWQ01000002.1"/>
</dbReference>